<keyword evidence="5 11" id="KW-0812">Transmembrane</keyword>
<evidence type="ECO:0000259" key="12">
    <source>
        <dbReference type="Pfam" id="PF00912"/>
    </source>
</evidence>
<dbReference type="GO" id="GO:0008955">
    <property type="term" value="F:peptidoglycan glycosyltransferase activity"/>
    <property type="evidence" value="ECO:0007669"/>
    <property type="project" value="UniProtKB-UniRule"/>
</dbReference>
<dbReference type="RefSeq" id="WP_073316213.1">
    <property type="nucleotide sequence ID" value="NZ_FQYP01000004.1"/>
</dbReference>
<dbReference type="NCBIfam" id="TIGR02070">
    <property type="entry name" value="mono_pep_trsgly"/>
    <property type="match status" value="1"/>
</dbReference>
<evidence type="ECO:0000256" key="3">
    <source>
        <dbReference type="ARBA" id="ARBA00022676"/>
    </source>
</evidence>
<evidence type="ECO:0000256" key="11">
    <source>
        <dbReference type="HAMAP-Rule" id="MF_00766"/>
    </source>
</evidence>
<keyword evidence="14" id="KW-1185">Reference proteome</keyword>
<evidence type="ECO:0000256" key="9">
    <source>
        <dbReference type="ARBA" id="ARBA00023136"/>
    </source>
</evidence>
<keyword evidence="3 11" id="KW-0328">Glycosyltransferase</keyword>
<evidence type="ECO:0000256" key="4">
    <source>
        <dbReference type="ARBA" id="ARBA00022679"/>
    </source>
</evidence>
<dbReference type="EC" id="2.4.99.28" evidence="11"/>
<evidence type="ECO:0000256" key="10">
    <source>
        <dbReference type="ARBA" id="ARBA00023316"/>
    </source>
</evidence>
<evidence type="ECO:0000256" key="8">
    <source>
        <dbReference type="ARBA" id="ARBA00022989"/>
    </source>
</evidence>
<comment type="subcellular location">
    <subcellularLocation>
        <location evidence="11">Cell membrane</location>
        <topology evidence="11">Single-pass membrane protein</topology>
    </subcellularLocation>
</comment>
<keyword evidence="9 11" id="KW-0472">Membrane</keyword>
<keyword evidence="6 11" id="KW-0133">Cell shape</keyword>
<dbReference type="GO" id="GO:0071555">
    <property type="term" value="P:cell wall organization"/>
    <property type="evidence" value="ECO:0007669"/>
    <property type="project" value="UniProtKB-KW"/>
</dbReference>
<dbReference type="UniPathway" id="UPA00219"/>
<evidence type="ECO:0000256" key="6">
    <source>
        <dbReference type="ARBA" id="ARBA00022960"/>
    </source>
</evidence>
<dbReference type="STRING" id="570521.SAMN04488508_104336"/>
<dbReference type="Proteomes" id="UP000184432">
    <property type="component" value="Unassembled WGS sequence"/>
</dbReference>
<gene>
    <name evidence="11" type="primary">mtgA</name>
    <name evidence="13" type="ORF">SAMN04488508_104336</name>
</gene>
<feature type="domain" description="Glycosyl transferase family 51" evidence="12">
    <location>
        <begin position="47"/>
        <end position="214"/>
    </location>
</feature>
<dbReference type="Gene3D" id="1.10.3810.10">
    <property type="entry name" value="Biosynthetic peptidoglycan transglycosylase-like"/>
    <property type="match status" value="1"/>
</dbReference>
<dbReference type="Pfam" id="PF00912">
    <property type="entry name" value="Transgly"/>
    <property type="match status" value="1"/>
</dbReference>
<keyword evidence="10 11" id="KW-0961">Cell wall biogenesis/degradation</keyword>
<dbReference type="InterPro" id="IPR036950">
    <property type="entry name" value="PBP_transglycosylase"/>
</dbReference>
<dbReference type="OrthoDB" id="9766909at2"/>
<evidence type="ECO:0000256" key="7">
    <source>
        <dbReference type="ARBA" id="ARBA00022984"/>
    </source>
</evidence>
<sequence>MKKFFRFIAKSTVAFIVISFLWVLTYKWIDVPATPLMGIRKLQSEKQHTIQHQWVPLSKISKSLQLAVICSEDQRFMEHNGFDHEAIEKALAEHKAGKRLRGASTISQQTAKNVFLWPQRSWVRKGFEVYFTFLIEKLWTKERILEIYLNSIEMGNGIYGAEAAAKFWYNTTAANLNREEAVAIAAILPNPRKYLANPPSSYTQKRAEWIFIQMRNYGTLVLDKPQQNEYRGH</sequence>
<dbReference type="EMBL" id="FQYP01000004">
    <property type="protein sequence ID" value="SHI98185.1"/>
    <property type="molecule type" value="Genomic_DNA"/>
</dbReference>
<dbReference type="GO" id="GO:0008360">
    <property type="term" value="P:regulation of cell shape"/>
    <property type="evidence" value="ECO:0007669"/>
    <property type="project" value="UniProtKB-KW"/>
</dbReference>
<keyword evidence="8 11" id="KW-1133">Transmembrane helix</keyword>
<accession>A0A1M6FKI0</accession>
<dbReference type="AlphaFoldDB" id="A0A1M6FKI0"/>
<comment type="similarity">
    <text evidence="11">Belongs to the glycosyltransferase 51 family.</text>
</comment>
<comment type="function">
    <text evidence="11">Peptidoglycan polymerase that catalyzes glycan chain elongation from lipid-linked precursors.</text>
</comment>
<protein>
    <recommendedName>
        <fullName evidence="11">Biosynthetic peptidoglycan transglycosylase</fullName>
        <ecNumber evidence="11">2.4.99.28</ecNumber>
    </recommendedName>
    <alternativeName>
        <fullName evidence="11">Glycan polymerase</fullName>
    </alternativeName>
    <alternativeName>
        <fullName evidence="11">Peptidoglycan glycosyltransferase MtgA</fullName>
        <shortName evidence="11">PGT</shortName>
    </alternativeName>
</protein>
<dbReference type="GO" id="GO:0009252">
    <property type="term" value="P:peptidoglycan biosynthetic process"/>
    <property type="evidence" value="ECO:0007669"/>
    <property type="project" value="UniProtKB-UniRule"/>
</dbReference>
<evidence type="ECO:0000256" key="2">
    <source>
        <dbReference type="ARBA" id="ARBA00022519"/>
    </source>
</evidence>
<dbReference type="HAMAP" id="MF_00766">
    <property type="entry name" value="PGT_MtgA"/>
    <property type="match status" value="1"/>
</dbReference>
<dbReference type="InterPro" id="IPR023346">
    <property type="entry name" value="Lysozyme-like_dom_sf"/>
</dbReference>
<dbReference type="SUPFAM" id="SSF53955">
    <property type="entry name" value="Lysozyme-like"/>
    <property type="match status" value="1"/>
</dbReference>
<reference evidence="14" key="1">
    <citation type="submission" date="2016-11" db="EMBL/GenBank/DDBJ databases">
        <authorList>
            <person name="Varghese N."/>
            <person name="Submissions S."/>
        </authorList>
    </citation>
    <scope>NUCLEOTIDE SEQUENCE [LARGE SCALE GENOMIC DNA]</scope>
    <source>
        <strain evidence="14">DSM 22623</strain>
    </source>
</reference>
<dbReference type="GO" id="GO:0009274">
    <property type="term" value="C:peptidoglycan-based cell wall"/>
    <property type="evidence" value="ECO:0007669"/>
    <property type="project" value="InterPro"/>
</dbReference>
<keyword evidence="7 11" id="KW-0573">Peptidoglycan synthesis</keyword>
<comment type="catalytic activity">
    <reaction evidence="11">
        <text>[GlcNAc-(1-&gt;4)-Mur2Ac(oyl-L-Ala-gamma-D-Glu-L-Lys-D-Ala-D-Ala)](n)-di-trans,octa-cis-undecaprenyl diphosphate + beta-D-GlcNAc-(1-&gt;4)-Mur2Ac(oyl-L-Ala-gamma-D-Glu-L-Lys-D-Ala-D-Ala)-di-trans,octa-cis-undecaprenyl diphosphate = [GlcNAc-(1-&gt;4)-Mur2Ac(oyl-L-Ala-gamma-D-Glu-L-Lys-D-Ala-D-Ala)](n+1)-di-trans,octa-cis-undecaprenyl diphosphate + di-trans,octa-cis-undecaprenyl diphosphate + H(+)</text>
        <dbReference type="Rhea" id="RHEA:23708"/>
        <dbReference type="Rhea" id="RHEA-COMP:9602"/>
        <dbReference type="Rhea" id="RHEA-COMP:9603"/>
        <dbReference type="ChEBI" id="CHEBI:15378"/>
        <dbReference type="ChEBI" id="CHEBI:58405"/>
        <dbReference type="ChEBI" id="CHEBI:60033"/>
        <dbReference type="ChEBI" id="CHEBI:78435"/>
        <dbReference type="EC" id="2.4.99.28"/>
    </reaction>
</comment>
<keyword evidence="2" id="KW-0997">Cell inner membrane</keyword>
<evidence type="ECO:0000256" key="5">
    <source>
        <dbReference type="ARBA" id="ARBA00022692"/>
    </source>
</evidence>
<dbReference type="GO" id="GO:0005886">
    <property type="term" value="C:plasma membrane"/>
    <property type="evidence" value="ECO:0007669"/>
    <property type="project" value="UniProtKB-SubCell"/>
</dbReference>
<evidence type="ECO:0000313" key="13">
    <source>
        <dbReference type="EMBL" id="SHI98185.1"/>
    </source>
</evidence>
<keyword evidence="1 11" id="KW-1003">Cell membrane</keyword>
<name>A0A1M6FKI0_9FLAO</name>
<dbReference type="GO" id="GO:0016763">
    <property type="term" value="F:pentosyltransferase activity"/>
    <property type="evidence" value="ECO:0007669"/>
    <property type="project" value="InterPro"/>
</dbReference>
<dbReference type="PANTHER" id="PTHR30400:SF0">
    <property type="entry name" value="BIOSYNTHETIC PEPTIDOGLYCAN TRANSGLYCOSYLASE"/>
    <property type="match status" value="1"/>
</dbReference>
<dbReference type="InterPro" id="IPR001264">
    <property type="entry name" value="Glyco_trans_51"/>
</dbReference>
<keyword evidence="4 11" id="KW-0808">Transferase</keyword>
<evidence type="ECO:0000313" key="14">
    <source>
        <dbReference type="Proteomes" id="UP000184432"/>
    </source>
</evidence>
<evidence type="ECO:0000256" key="1">
    <source>
        <dbReference type="ARBA" id="ARBA00022475"/>
    </source>
</evidence>
<proteinExistence type="inferred from homology"/>
<dbReference type="PANTHER" id="PTHR30400">
    <property type="entry name" value="MONOFUNCTIONAL BIOSYNTHETIC PEPTIDOGLYCAN TRANSGLYCOSYLASE"/>
    <property type="match status" value="1"/>
</dbReference>
<dbReference type="InterPro" id="IPR011812">
    <property type="entry name" value="Pep_trsgly"/>
</dbReference>
<organism evidence="13 14">
    <name type="scientific">Aquimarina spongiae</name>
    <dbReference type="NCBI Taxonomy" id="570521"/>
    <lineage>
        <taxon>Bacteria</taxon>
        <taxon>Pseudomonadati</taxon>
        <taxon>Bacteroidota</taxon>
        <taxon>Flavobacteriia</taxon>
        <taxon>Flavobacteriales</taxon>
        <taxon>Flavobacteriaceae</taxon>
        <taxon>Aquimarina</taxon>
    </lineage>
</organism>
<comment type="pathway">
    <text evidence="11">Cell wall biogenesis; peptidoglycan biosynthesis.</text>
</comment>
<feature type="transmembrane region" description="Helical" evidence="11">
    <location>
        <begin position="7"/>
        <end position="29"/>
    </location>
</feature>